<dbReference type="CDD" id="cd07725">
    <property type="entry name" value="TTHA1429-like_MBL-fold"/>
    <property type="match status" value="1"/>
</dbReference>
<dbReference type="GO" id="GO:0016787">
    <property type="term" value="F:hydrolase activity"/>
    <property type="evidence" value="ECO:0007669"/>
    <property type="project" value="UniProtKB-KW"/>
</dbReference>
<dbReference type="InterPro" id="IPR050662">
    <property type="entry name" value="Sec-metab_biosynth-thioest"/>
</dbReference>
<dbReference type="RefSeq" id="WP_007982115.1">
    <property type="nucleotide sequence ID" value="NZ_AEMG01000021.1"/>
</dbReference>
<protein>
    <submittedName>
        <fullName evidence="2 3">Hydroxyacylglutathione hydrolase</fullName>
    </submittedName>
</protein>
<dbReference type="Gene3D" id="3.60.15.10">
    <property type="entry name" value="Ribonuclease Z/Hydroxyacylglutathione hydrolase-like"/>
    <property type="match status" value="1"/>
</dbReference>
<proteinExistence type="predicted"/>
<dbReference type="SUPFAM" id="SSF56281">
    <property type="entry name" value="Metallo-hydrolase/oxidoreductase"/>
    <property type="match status" value="1"/>
</dbReference>
<dbReference type="SMART" id="SM00849">
    <property type="entry name" value="Lactamase_B"/>
    <property type="match status" value="1"/>
</dbReference>
<dbReference type="PANTHER" id="PTHR23131">
    <property type="entry name" value="ENDORIBONUCLEASE LACTB2"/>
    <property type="match status" value="1"/>
</dbReference>
<dbReference type="InterPro" id="IPR036866">
    <property type="entry name" value="RibonucZ/Hydroxyglut_hydro"/>
</dbReference>
<gene>
    <name evidence="3" type="ORF">SAMN05444342_3199</name>
    <name evidence="2" type="ORF">ZOD2009_17820</name>
</gene>
<evidence type="ECO:0000313" key="5">
    <source>
        <dbReference type="Proteomes" id="UP000184203"/>
    </source>
</evidence>
<keyword evidence="2" id="KW-0378">Hydrolase</keyword>
<dbReference type="InterPro" id="IPR001279">
    <property type="entry name" value="Metallo-B-lactamas"/>
</dbReference>
<dbReference type="Pfam" id="PF00753">
    <property type="entry name" value="Lactamase_B"/>
    <property type="match status" value="1"/>
</dbReference>
<name>E7QXM5_HALPU</name>
<reference evidence="2 4" key="1">
    <citation type="journal article" date="2014" name="ISME J.">
        <title>Trehalose/2-sulfotrehalose biosynthesis and glycine-betaine uptake are widely spread mechanisms for osmoadaptation in the Halobacteriales.</title>
        <authorList>
            <person name="Youssef N.H."/>
            <person name="Savage-Ashlock K.N."/>
            <person name="McCully A.L."/>
            <person name="Luedtke B."/>
            <person name="Shaw E.I."/>
            <person name="Hoff W.D."/>
            <person name="Elshahed M.S."/>
        </authorList>
    </citation>
    <scope>NUCLEOTIDE SEQUENCE [LARGE SCALE GENOMIC DNA]</scope>
    <source>
        <strain evidence="2 4">DX253</strain>
    </source>
</reference>
<reference evidence="3" key="3">
    <citation type="submission" date="2016-11" db="EMBL/GenBank/DDBJ databases">
        <authorList>
            <person name="Jaros S."/>
            <person name="Januszkiewicz K."/>
            <person name="Wedrychowicz H."/>
        </authorList>
    </citation>
    <scope>NUCLEOTIDE SEQUENCE [LARGE SCALE GENOMIC DNA]</scope>
    <source>
        <strain evidence="3">DX253</strain>
    </source>
</reference>
<dbReference type="AlphaFoldDB" id="E7QXM5"/>
<feature type="domain" description="Metallo-beta-lactamase" evidence="1">
    <location>
        <begin position="14"/>
        <end position="231"/>
    </location>
</feature>
<dbReference type="Proteomes" id="UP000003751">
    <property type="component" value="Unassembled WGS sequence"/>
</dbReference>
<evidence type="ECO:0000313" key="4">
    <source>
        <dbReference type="Proteomes" id="UP000003751"/>
    </source>
</evidence>
<dbReference type="OrthoDB" id="205181at2157"/>
<reference evidence="5" key="2">
    <citation type="submission" date="2016-11" db="EMBL/GenBank/DDBJ databases">
        <authorList>
            <person name="Varghese N."/>
            <person name="Submissions S."/>
        </authorList>
    </citation>
    <scope>NUCLEOTIDE SEQUENCE [LARGE SCALE GENOMIC DNA]</scope>
    <source>
        <strain evidence="5">DX253</strain>
    </source>
</reference>
<dbReference type="Proteomes" id="UP000184203">
    <property type="component" value="Unassembled WGS sequence"/>
</dbReference>
<evidence type="ECO:0000313" key="2">
    <source>
        <dbReference type="EMBL" id="EFW90710.1"/>
    </source>
</evidence>
<accession>E7QXM5</accession>
<dbReference type="EMBL" id="AEMG01000021">
    <property type="protein sequence ID" value="EFW90710.1"/>
    <property type="molecule type" value="Genomic_DNA"/>
</dbReference>
<keyword evidence="5" id="KW-1185">Reference proteome</keyword>
<organism evidence="2 4">
    <name type="scientific">Haladaptatus paucihalophilus DX253</name>
    <dbReference type="NCBI Taxonomy" id="797209"/>
    <lineage>
        <taxon>Archaea</taxon>
        <taxon>Methanobacteriati</taxon>
        <taxon>Methanobacteriota</taxon>
        <taxon>Stenosarchaea group</taxon>
        <taxon>Halobacteria</taxon>
        <taxon>Halobacteriales</taxon>
        <taxon>Haladaptataceae</taxon>
        <taxon>Haladaptatus</taxon>
    </lineage>
</organism>
<dbReference type="eggNOG" id="arCOG00498">
    <property type="taxonomic scope" value="Archaea"/>
</dbReference>
<dbReference type="PATRIC" id="fig|797209.4.peg.3490"/>
<evidence type="ECO:0000313" key="3">
    <source>
        <dbReference type="EMBL" id="SHL19145.1"/>
    </source>
</evidence>
<dbReference type="STRING" id="797209.GCA_000376445_03606"/>
<dbReference type="PANTHER" id="PTHR23131:SF4">
    <property type="entry name" value="METALLO-BETA-LACTAMASE SUPERFAMILY POTEIN"/>
    <property type="match status" value="1"/>
</dbReference>
<sequence>MNRIRLENSEFEGENSVYLLGTDTDAPTTLIDTSVRKPETLDSLESGLADYGCSVGDVDRVLVTHWHTDHAGLAGTVQARSDAAVFVHEDDAALVAQDESAWDAIETRQQRLLDEWGLPEHIQDPVFQHARKIGRLDGPEPTVEPFSAGDRFDCGDVELEAVHLPGHTAGLSGFAFDGDSGRELFCGDALLGNYTPNVGGADVRLENPLAAYLDTLSHVVGESYERAWPGHGGPLDPTGRAREIRDHHRDRAGDVIDVLERHGPTDPWTVGSHLFGDLDGIHLLHGPGESYAHLRHLAEAGYVERVGDEYELVEQPDLDALFEDRMATSP</sequence>
<dbReference type="EMBL" id="FRAN01000005">
    <property type="protein sequence ID" value="SHL19145.1"/>
    <property type="molecule type" value="Genomic_DNA"/>
</dbReference>
<evidence type="ECO:0000259" key="1">
    <source>
        <dbReference type="SMART" id="SM00849"/>
    </source>
</evidence>